<feature type="transmembrane region" description="Helical" evidence="1">
    <location>
        <begin position="521"/>
        <end position="540"/>
    </location>
</feature>
<organism evidence="2 3">
    <name type="scientific">Roseisolibacter agri</name>
    <dbReference type="NCBI Taxonomy" id="2014610"/>
    <lineage>
        <taxon>Bacteria</taxon>
        <taxon>Pseudomonadati</taxon>
        <taxon>Gemmatimonadota</taxon>
        <taxon>Gemmatimonadia</taxon>
        <taxon>Gemmatimonadales</taxon>
        <taxon>Gemmatimonadaceae</taxon>
        <taxon>Roseisolibacter</taxon>
    </lineage>
</organism>
<feature type="transmembrane region" description="Helical" evidence="1">
    <location>
        <begin position="139"/>
        <end position="156"/>
    </location>
</feature>
<feature type="transmembrane region" description="Helical" evidence="1">
    <location>
        <begin position="428"/>
        <end position="448"/>
    </location>
</feature>
<feature type="transmembrane region" description="Helical" evidence="1">
    <location>
        <begin position="111"/>
        <end position="132"/>
    </location>
</feature>
<feature type="transmembrane region" description="Helical" evidence="1">
    <location>
        <begin position="162"/>
        <end position="180"/>
    </location>
</feature>
<proteinExistence type="predicted"/>
<evidence type="ECO:0008006" key="4">
    <source>
        <dbReference type="Google" id="ProtNLM"/>
    </source>
</evidence>
<feature type="transmembrane region" description="Helical" evidence="1">
    <location>
        <begin position="323"/>
        <end position="342"/>
    </location>
</feature>
<evidence type="ECO:0000313" key="2">
    <source>
        <dbReference type="EMBL" id="GLC26266.1"/>
    </source>
</evidence>
<dbReference type="PANTHER" id="PTHR38434">
    <property type="entry name" value="BLL2549 PROTEIN"/>
    <property type="match status" value="1"/>
</dbReference>
<feature type="transmembrane region" description="Helical" evidence="1">
    <location>
        <begin position="454"/>
        <end position="479"/>
    </location>
</feature>
<accession>A0AA37QAT8</accession>
<gene>
    <name evidence="2" type="ORF">rosag_27790</name>
</gene>
<reference evidence="2" key="1">
    <citation type="submission" date="2022-08" db="EMBL/GenBank/DDBJ databases">
        <title>Draft genome sequencing of Roseisolibacter agri AW1220.</title>
        <authorList>
            <person name="Tobiishi Y."/>
            <person name="Tonouchi A."/>
        </authorList>
    </citation>
    <scope>NUCLEOTIDE SEQUENCE</scope>
    <source>
        <strain evidence="2">AW1220</strain>
    </source>
</reference>
<name>A0AA37QAT8_9BACT</name>
<dbReference type="InterPro" id="IPR019286">
    <property type="entry name" value="DUF2339_TM"/>
</dbReference>
<sequence>MRLGLGPVPADGAELEALVGRYGTVALAVLLILMGLGAFLTWAIAAVTLTPTTRVALGAVGAAALAAGGWRLRVRDEGGGTGTRRFGDVLLALALAAVHVDAWGAGPALGLVSAGVALAIAAAASGAVAFLAWRERDQALFVVGVGGAVVAPFVTGADTGHAMVLAPYGWLVLSAGVLALPHGNDTDAHARPVRWRLAARVLGIGGALLASALLRDATAVAAIGNPAGIWLPAWQLRRELPVLFALACAVVPLALPGRARRAGVALMHLTTALGAITTLALATRLGAPMLAAYAFAATLGALVAVRCLVPVDRPPSRGARRDAVLGGLALPLALLVAALLALPDATSPAGGLVALAWAAGSALAAGLAARRPHASASPLLGAHVAAAGLAGAIAPLLGFEGRVVLKTVALSAYAAACALLLGPVRQRLAALPSLAAAGLAAASAAMLLSERPAFAYAPFLTSASLAAAAVVVALTVLAWRVRRDGAAVFTRGERTALAALPALAALAWGREELARAGSPELSTFLLVGYFAAAGVAALAVGRARRVAGARQVGLALAIYAALKALAQASELRSVGLRVGSYLLVGAFLLAVGYWYRSAGERASGTQIRPASP</sequence>
<feature type="transmembrane region" description="Helical" evidence="1">
    <location>
        <begin position="289"/>
        <end position="311"/>
    </location>
</feature>
<dbReference type="AlphaFoldDB" id="A0AA37QAT8"/>
<evidence type="ECO:0000313" key="3">
    <source>
        <dbReference type="Proteomes" id="UP001161325"/>
    </source>
</evidence>
<keyword evidence="1" id="KW-0812">Transmembrane</keyword>
<evidence type="ECO:0000256" key="1">
    <source>
        <dbReference type="SAM" id="Phobius"/>
    </source>
</evidence>
<feature type="transmembrane region" description="Helical" evidence="1">
    <location>
        <begin position="262"/>
        <end position="283"/>
    </location>
</feature>
<feature type="transmembrane region" description="Helical" evidence="1">
    <location>
        <begin position="491"/>
        <end position="509"/>
    </location>
</feature>
<feature type="transmembrane region" description="Helical" evidence="1">
    <location>
        <begin position="379"/>
        <end position="397"/>
    </location>
</feature>
<protein>
    <recommendedName>
        <fullName evidence="4">DUF2339 domain-containing protein</fullName>
    </recommendedName>
</protein>
<dbReference type="Proteomes" id="UP001161325">
    <property type="component" value="Unassembled WGS sequence"/>
</dbReference>
<feature type="transmembrane region" description="Helical" evidence="1">
    <location>
        <begin position="201"/>
        <end position="224"/>
    </location>
</feature>
<feature type="transmembrane region" description="Helical" evidence="1">
    <location>
        <begin position="55"/>
        <end position="74"/>
    </location>
</feature>
<dbReference type="PANTHER" id="PTHR38434:SF1">
    <property type="entry name" value="BLL2549 PROTEIN"/>
    <property type="match status" value="1"/>
</dbReference>
<feature type="transmembrane region" description="Helical" evidence="1">
    <location>
        <begin position="574"/>
        <end position="595"/>
    </location>
</feature>
<comment type="caution">
    <text evidence="2">The sequence shown here is derived from an EMBL/GenBank/DDBJ whole genome shotgun (WGS) entry which is preliminary data.</text>
</comment>
<feature type="transmembrane region" description="Helical" evidence="1">
    <location>
        <begin position="25"/>
        <end position="49"/>
    </location>
</feature>
<dbReference type="EMBL" id="BRXS01000004">
    <property type="protein sequence ID" value="GLC26266.1"/>
    <property type="molecule type" value="Genomic_DNA"/>
</dbReference>
<feature type="transmembrane region" description="Helical" evidence="1">
    <location>
        <begin position="236"/>
        <end position="255"/>
    </location>
</feature>
<keyword evidence="1" id="KW-1133">Transmembrane helix</keyword>
<keyword evidence="1" id="KW-0472">Membrane</keyword>
<keyword evidence="3" id="KW-1185">Reference proteome</keyword>
<feature type="transmembrane region" description="Helical" evidence="1">
    <location>
        <begin position="348"/>
        <end position="367"/>
    </location>
</feature>
<dbReference type="Pfam" id="PF10101">
    <property type="entry name" value="DUF2339"/>
    <property type="match status" value="1"/>
</dbReference>
<feature type="transmembrane region" description="Helical" evidence="1">
    <location>
        <begin position="403"/>
        <end position="421"/>
    </location>
</feature>